<dbReference type="Pfam" id="PF07505">
    <property type="entry name" value="DUF5131"/>
    <property type="match status" value="1"/>
</dbReference>
<sequence>MSYDSSIEWTEATWNPTTGCSPVSAGCTNCYARRLALRLQAMGNPNYADGFRLTLHEHMLGVPLSWRKPRMVFVNSMSDLFHTHVPFSFTDSVFETMRACPRHIFQLLTKRSAKLLAYARRLERWPENVWAGVTVEDARVKSRIADLRAVPAAVRFLSCEPLIADVGSLPLDGIHWVIVGGESGPGAREMKESWVQSIRRQCEDAGVAFFFKQWGGVRKDLTGRELNGQVYDELPELHPGLVAAESLLVGDAPRPGAQR</sequence>
<proteinExistence type="predicted"/>
<accession>A0A7V0T4E7</accession>
<organism evidence="1">
    <name type="scientific">candidate division WOR-3 bacterium</name>
    <dbReference type="NCBI Taxonomy" id="2052148"/>
    <lineage>
        <taxon>Bacteria</taxon>
        <taxon>Bacteria division WOR-3</taxon>
    </lineage>
</organism>
<dbReference type="InterPro" id="IPR011101">
    <property type="entry name" value="DUF5131"/>
</dbReference>
<comment type="caution">
    <text evidence="1">The sequence shown here is derived from an EMBL/GenBank/DDBJ whole genome shotgun (WGS) entry which is preliminary data.</text>
</comment>
<dbReference type="AlphaFoldDB" id="A0A7V0T4E7"/>
<evidence type="ECO:0000313" key="1">
    <source>
        <dbReference type="EMBL" id="HDQ98967.1"/>
    </source>
</evidence>
<name>A0A7V0T4E7_UNCW3</name>
<reference evidence="1" key="1">
    <citation type="journal article" date="2020" name="mSystems">
        <title>Genome- and Community-Level Interaction Insights into Carbon Utilization and Element Cycling Functions of Hydrothermarchaeota in Hydrothermal Sediment.</title>
        <authorList>
            <person name="Zhou Z."/>
            <person name="Liu Y."/>
            <person name="Xu W."/>
            <person name="Pan J."/>
            <person name="Luo Z.H."/>
            <person name="Li M."/>
        </authorList>
    </citation>
    <scope>NUCLEOTIDE SEQUENCE [LARGE SCALE GENOMIC DNA]</scope>
    <source>
        <strain evidence="1">SpSt-1182</strain>
    </source>
</reference>
<dbReference type="Proteomes" id="UP000885672">
    <property type="component" value="Unassembled WGS sequence"/>
</dbReference>
<dbReference type="EMBL" id="DSBX01000059">
    <property type="protein sequence ID" value="HDQ98967.1"/>
    <property type="molecule type" value="Genomic_DNA"/>
</dbReference>
<gene>
    <name evidence="1" type="ORF">ENN51_01580</name>
</gene>
<protein>
    <submittedName>
        <fullName evidence="1">Phage Gp37/Gp68 family protein</fullName>
    </submittedName>
</protein>